<dbReference type="InterPro" id="IPR013783">
    <property type="entry name" value="Ig-like_fold"/>
</dbReference>
<dbReference type="RefSeq" id="WP_127339436.1">
    <property type="nucleotide sequence ID" value="NZ_QWDM01000010.1"/>
</dbReference>
<name>A0A434A555_9FLAO</name>
<dbReference type="Proteomes" id="UP000288102">
    <property type="component" value="Unassembled WGS sequence"/>
</dbReference>
<evidence type="ECO:0000259" key="1">
    <source>
        <dbReference type="PROSITE" id="PS50093"/>
    </source>
</evidence>
<feature type="domain" description="PKD" evidence="1">
    <location>
        <begin position="720"/>
        <end position="776"/>
    </location>
</feature>
<dbReference type="EMBL" id="QWDM01000010">
    <property type="protein sequence ID" value="RUT69434.1"/>
    <property type="molecule type" value="Genomic_DNA"/>
</dbReference>
<accession>A0A434A555</accession>
<dbReference type="InterPro" id="IPR035986">
    <property type="entry name" value="PKD_dom_sf"/>
</dbReference>
<dbReference type="SUPFAM" id="SSF49299">
    <property type="entry name" value="PKD domain"/>
    <property type="match status" value="1"/>
</dbReference>
<dbReference type="Gene3D" id="2.60.40.10">
    <property type="entry name" value="Immunoglobulins"/>
    <property type="match status" value="1"/>
</dbReference>
<keyword evidence="3" id="KW-1185">Reference proteome</keyword>
<comment type="caution">
    <text evidence="2">The sequence shown here is derived from an EMBL/GenBank/DDBJ whole genome shotgun (WGS) entry which is preliminary data.</text>
</comment>
<dbReference type="InterPro" id="IPR000601">
    <property type="entry name" value="PKD_dom"/>
</dbReference>
<sequence>MLAKLSTIITLYRKFTKNQVLTEGHLNEIVDYFDDQDRISRIGLSGVGIICGFQVSYDPAAKLISITQGSGITTDGDLFHLYNTIPNGGKIIDFESKQYTHYKIHDNKKAAYKPYFYNGSEQLEIFELLTYEQQVLDNANTFPIQYLKDNTGLDVNDAVALLYLESYEKDLDLCVSLSCDNQGLEIIGNHKALLVSKAVAAQINSNDTIITATNFANLYHKLPEILSNRIVLQPENFTNYYEVKKKFTNGIFKNNVVNKLRDGFEILLNGLQMPLMLASIKKNLNELYSFNENNVPPDFQYRYDLLNDLIDTYNEIKLLLANMDGEFCCPDITSFPKHLMLGEVLKTGPCFEYRHAFYKSPLLTGQNLTTRNDCLTLDPLTEPGTEETIAEFVIDLEGKEIKICYGKNTDVQQLYSLIKRCVQLLANYNVNYNAIKITPSFELGVLGKKAIPFYNNVGNHLIELWDYEKTALGKQRSNRSYHDNLLNTKRPLEIREDHDFYRIEGHHGKNYKEALKTIQDIRRQNGLGFNVAVLAINAYEAQEVMENFTSYYLNKNHGYEHKGGVAPGGTFVMIYIEGEYSQYPYYYGYGYPYEFPRGNSLAGDFEKEGDNGESIVLNPIVADFTLPYLCCDDNFITLSLPVNKLCFDETSPYYLFHVTPTGGFVKADIDEDLNGGVTTNEYGEFIFDPKLVSEELIGKPISFTVNNFETKCEVTIFRKPKFDFTIDITKSDTTNEVTADFTITGENQEGMKYSWDFGDGSEKVITNETKMQRIYTYELPVKEGFSFPVTVVGENGNCSYTVKHSVVFEITDIRVSIESKYICRNDDTPYVLTIESKNKVILSGHGVSQDDSGQYVFIGYDVPENVDKVIILANGKPTDLVITLQNPPLARFNYAIKGDDLILTNNAADAERYVWDISGEVIETESKDPIIRSVSKYDSGSITVSLTAMNKRCGESTEAKEIILKEQVETNPCLESVSTFTKTAIEEIGRIKLRREFKNFSPETIDLTDQIEKQFMTVDKQVDGFVNGEFNNQLAEMFTALVYDSLLSAVRNAKTVTEKNILSFLVENHISLFYHILKCQKPDRLNEFEKQITTISTRFETLLKGFIEMKYNTDPKGTLKKFLEDVALSFKGLKFILNGIKLQLENLA</sequence>
<protein>
    <recommendedName>
        <fullName evidence="1">PKD domain-containing protein</fullName>
    </recommendedName>
</protein>
<reference evidence="3" key="1">
    <citation type="journal article" date="2019" name="Syst. Appl. Microbiol.">
        <title>Flavobacterium circumlabens sp. nov. and Flavobacterium cupreum sp. nov., two psychrotrophic species isolated from Antarctic environmental samples.</title>
        <authorList>
            <person name="Kralova S."/>
            <person name="Busse H.-J."/>
            <person name="Svec P."/>
            <person name="Maslanova I."/>
            <person name="Stankova E."/>
            <person name="Bartak M."/>
            <person name="Sedlacek I."/>
        </authorList>
    </citation>
    <scope>NUCLEOTIDE SEQUENCE [LARGE SCALE GENOMIC DNA]</scope>
    <source>
        <strain evidence="3">CCM 8825</strain>
    </source>
</reference>
<organism evidence="2 3">
    <name type="scientific">Flavobacterium cupreum</name>
    <dbReference type="NCBI Taxonomy" id="2133766"/>
    <lineage>
        <taxon>Bacteria</taxon>
        <taxon>Pseudomonadati</taxon>
        <taxon>Bacteroidota</taxon>
        <taxon>Flavobacteriia</taxon>
        <taxon>Flavobacteriales</taxon>
        <taxon>Flavobacteriaceae</taxon>
        <taxon>Flavobacterium</taxon>
    </lineage>
</organism>
<proteinExistence type="predicted"/>
<evidence type="ECO:0000313" key="3">
    <source>
        <dbReference type="Proteomes" id="UP000288102"/>
    </source>
</evidence>
<evidence type="ECO:0000313" key="2">
    <source>
        <dbReference type="EMBL" id="RUT69434.1"/>
    </source>
</evidence>
<dbReference type="PROSITE" id="PS50093">
    <property type="entry name" value="PKD"/>
    <property type="match status" value="1"/>
</dbReference>
<dbReference type="AlphaFoldDB" id="A0A434A555"/>
<dbReference type="OrthoDB" id="596204at2"/>
<gene>
    <name evidence="2" type="ORF">D0817_16500</name>
</gene>
<dbReference type="CDD" id="cd00146">
    <property type="entry name" value="PKD"/>
    <property type="match status" value="1"/>
</dbReference>